<dbReference type="InterPro" id="IPR013822">
    <property type="entry name" value="Signal_recog_particl_SRP54_hlx"/>
</dbReference>
<comment type="similarity">
    <text evidence="10">Belongs to the GTP-binding SRP family. FtsY subfamily.</text>
</comment>
<dbReference type="Proteomes" id="UP001595799">
    <property type="component" value="Unassembled WGS sequence"/>
</dbReference>
<organism evidence="14 15">
    <name type="scientific">Fodinicurvata halophila</name>
    <dbReference type="NCBI Taxonomy" id="1419723"/>
    <lineage>
        <taxon>Bacteria</taxon>
        <taxon>Pseudomonadati</taxon>
        <taxon>Pseudomonadota</taxon>
        <taxon>Alphaproteobacteria</taxon>
        <taxon>Rhodospirillales</taxon>
        <taxon>Rhodovibrionaceae</taxon>
        <taxon>Fodinicurvata</taxon>
    </lineage>
</organism>
<sequence>MSEGGGWFSRLKKGLSRSSSKIGEGITGIFTKRKLDDEALEELEDLLISADLGVSTAGKLTANLARTRFNKDVSDEEVREALAADVTGILEPVAQPLTPDPDKRPHVVLVVGVNGSGKTTTIGKMAQLNREAGRSVVLAAGDTFRAAAIEQLKVWGERTGCEVVSGKQGADAAGLAYEALERAKDSNADLLFIDTAGRLHNKSDLMAELQKIQRVLAKLDPEAPHDVLLVLDATTGQNAVQQVGTFRELVDVTGLVVTKLDGSARGGVLVALAEQYGLPVHAVGVGESAEDLRPFEAESFARNLMGLPVRGA</sequence>
<evidence type="ECO:0000256" key="4">
    <source>
        <dbReference type="ARBA" id="ARBA00022741"/>
    </source>
</evidence>
<dbReference type="Gene3D" id="3.40.50.300">
    <property type="entry name" value="P-loop containing nucleotide triphosphate hydrolases"/>
    <property type="match status" value="1"/>
</dbReference>
<dbReference type="NCBIfam" id="TIGR00064">
    <property type="entry name" value="ftsY"/>
    <property type="match status" value="1"/>
</dbReference>
<evidence type="ECO:0000259" key="13">
    <source>
        <dbReference type="SMART" id="SM00963"/>
    </source>
</evidence>
<evidence type="ECO:0000256" key="5">
    <source>
        <dbReference type="ARBA" id="ARBA00022801"/>
    </source>
</evidence>
<evidence type="ECO:0000256" key="6">
    <source>
        <dbReference type="ARBA" id="ARBA00023134"/>
    </source>
</evidence>
<comment type="caution">
    <text evidence="14">The sequence shown here is derived from an EMBL/GenBank/DDBJ whole genome shotgun (WGS) entry which is preliminary data.</text>
</comment>
<feature type="binding site" evidence="10">
    <location>
        <begin position="112"/>
        <end position="119"/>
    </location>
    <ligand>
        <name>GTP</name>
        <dbReference type="ChEBI" id="CHEBI:37565"/>
    </ligand>
</feature>
<keyword evidence="7 10" id="KW-0472">Membrane</keyword>
<keyword evidence="15" id="KW-1185">Reference proteome</keyword>
<dbReference type="InterPro" id="IPR000897">
    <property type="entry name" value="SRP54_GTPase_dom"/>
</dbReference>
<comment type="function">
    <text evidence="10">Involved in targeting and insertion of nascent membrane proteins into the cytoplasmic membrane. Acts as a receptor for the complex formed by the signal recognition particle (SRP) and the ribosome-nascent chain (RNC). Interaction with SRP-RNC leads to the transfer of the RNC complex to the Sec translocase for insertion into the membrane, the hydrolysis of GTP by both Ffh and FtsY, and the dissociation of the SRP-FtsY complex into the individual components.</text>
</comment>
<evidence type="ECO:0000256" key="2">
    <source>
        <dbReference type="ARBA" id="ARBA00022475"/>
    </source>
</evidence>
<evidence type="ECO:0000313" key="15">
    <source>
        <dbReference type="Proteomes" id="UP001595799"/>
    </source>
</evidence>
<dbReference type="PANTHER" id="PTHR43134">
    <property type="entry name" value="SIGNAL RECOGNITION PARTICLE RECEPTOR SUBUNIT ALPHA"/>
    <property type="match status" value="1"/>
</dbReference>
<feature type="domain" description="AAA+ ATPase" evidence="11">
    <location>
        <begin position="104"/>
        <end position="311"/>
    </location>
</feature>
<dbReference type="RefSeq" id="WP_382422140.1">
    <property type="nucleotide sequence ID" value="NZ_JBHSCW010000004.1"/>
</dbReference>
<evidence type="ECO:0000256" key="7">
    <source>
        <dbReference type="ARBA" id="ARBA00023136"/>
    </source>
</evidence>
<feature type="binding site" evidence="10">
    <location>
        <begin position="194"/>
        <end position="198"/>
    </location>
    <ligand>
        <name>GTP</name>
        <dbReference type="ChEBI" id="CHEBI:37565"/>
    </ligand>
</feature>
<keyword evidence="3 10" id="KW-0963">Cytoplasm</keyword>
<gene>
    <name evidence="10 14" type="primary">ftsY</name>
    <name evidence="14" type="ORF">ACFOW6_09590</name>
</gene>
<dbReference type="SMART" id="SM00382">
    <property type="entry name" value="AAA"/>
    <property type="match status" value="1"/>
</dbReference>
<keyword evidence="5 10" id="KW-0378">Hydrolase</keyword>
<dbReference type="Pfam" id="PF02881">
    <property type="entry name" value="SRP54_N"/>
    <property type="match status" value="1"/>
</dbReference>
<dbReference type="InterPro" id="IPR004390">
    <property type="entry name" value="SR_rcpt_FtsY"/>
</dbReference>
<evidence type="ECO:0000259" key="12">
    <source>
        <dbReference type="SMART" id="SM00962"/>
    </source>
</evidence>
<keyword evidence="2 10" id="KW-1003">Cell membrane</keyword>
<feature type="binding site" evidence="10">
    <location>
        <begin position="258"/>
        <end position="261"/>
    </location>
    <ligand>
        <name>GTP</name>
        <dbReference type="ChEBI" id="CHEBI:37565"/>
    </ligand>
</feature>
<dbReference type="Gene3D" id="1.20.120.140">
    <property type="entry name" value="Signal recognition particle SRP54, nucleotide-binding domain"/>
    <property type="match status" value="1"/>
</dbReference>
<evidence type="ECO:0000259" key="11">
    <source>
        <dbReference type="SMART" id="SM00382"/>
    </source>
</evidence>
<dbReference type="Pfam" id="PF00448">
    <property type="entry name" value="SRP54"/>
    <property type="match status" value="1"/>
</dbReference>
<dbReference type="HAMAP" id="MF_00920">
    <property type="entry name" value="FtsY"/>
    <property type="match status" value="1"/>
</dbReference>
<keyword evidence="8 10" id="KW-0675">Receptor</keyword>
<dbReference type="SMART" id="SM00962">
    <property type="entry name" value="SRP54"/>
    <property type="match status" value="1"/>
</dbReference>
<proteinExistence type="inferred from homology"/>
<accession>A0ABV8UMW0</accession>
<dbReference type="InterPro" id="IPR003593">
    <property type="entry name" value="AAA+_ATPase"/>
</dbReference>
<dbReference type="CDD" id="cd17874">
    <property type="entry name" value="FtsY"/>
    <property type="match status" value="1"/>
</dbReference>
<keyword evidence="6 10" id="KW-0342">GTP-binding</keyword>
<comment type="subunit">
    <text evidence="10">Part of the signal recognition particle protein translocation system, which is composed of SRP and FtsY. SRP is a ribonucleoprotein composed of Ffh and a 4.5S RNA molecule.</text>
</comment>
<dbReference type="EC" id="3.6.5.4" evidence="10"/>
<comment type="catalytic activity">
    <reaction evidence="9 10">
        <text>GTP + H2O = GDP + phosphate + H(+)</text>
        <dbReference type="Rhea" id="RHEA:19669"/>
        <dbReference type="ChEBI" id="CHEBI:15377"/>
        <dbReference type="ChEBI" id="CHEBI:15378"/>
        <dbReference type="ChEBI" id="CHEBI:37565"/>
        <dbReference type="ChEBI" id="CHEBI:43474"/>
        <dbReference type="ChEBI" id="CHEBI:58189"/>
        <dbReference type="EC" id="3.6.5.4"/>
    </reaction>
</comment>
<reference evidence="15" key="1">
    <citation type="journal article" date="2019" name="Int. J. Syst. Evol. Microbiol.">
        <title>The Global Catalogue of Microorganisms (GCM) 10K type strain sequencing project: providing services to taxonomists for standard genome sequencing and annotation.</title>
        <authorList>
            <consortium name="The Broad Institute Genomics Platform"/>
            <consortium name="The Broad Institute Genome Sequencing Center for Infectious Disease"/>
            <person name="Wu L."/>
            <person name="Ma J."/>
        </authorList>
    </citation>
    <scope>NUCLEOTIDE SEQUENCE [LARGE SCALE GENOMIC DNA]</scope>
    <source>
        <strain evidence="15">CECT 8472</strain>
    </source>
</reference>
<evidence type="ECO:0000313" key="14">
    <source>
        <dbReference type="EMBL" id="MFC4351793.1"/>
    </source>
</evidence>
<comment type="subcellular location">
    <subcellularLocation>
        <location evidence="1">Cell inner membrane</location>
        <topology evidence="1">Peripheral membrane protein</topology>
        <orientation evidence="1">Cytoplasmic side</orientation>
    </subcellularLocation>
    <subcellularLocation>
        <location evidence="10">Cell membrane</location>
        <topology evidence="10">Peripheral membrane protein</topology>
        <orientation evidence="10">Cytoplasmic side</orientation>
    </subcellularLocation>
    <subcellularLocation>
        <location evidence="10">Cytoplasm</location>
    </subcellularLocation>
</comment>
<evidence type="ECO:0000256" key="9">
    <source>
        <dbReference type="ARBA" id="ARBA00048027"/>
    </source>
</evidence>
<protein>
    <recommendedName>
        <fullName evidence="10">Signal recognition particle receptor FtsY</fullName>
        <shortName evidence="10">SRP receptor</shortName>
        <ecNumber evidence="10">3.6.5.4</ecNumber>
    </recommendedName>
</protein>
<dbReference type="EMBL" id="JBHSCW010000004">
    <property type="protein sequence ID" value="MFC4351793.1"/>
    <property type="molecule type" value="Genomic_DNA"/>
</dbReference>
<dbReference type="InterPro" id="IPR042101">
    <property type="entry name" value="SRP54_N_sf"/>
</dbReference>
<dbReference type="PANTHER" id="PTHR43134:SF1">
    <property type="entry name" value="SIGNAL RECOGNITION PARTICLE RECEPTOR SUBUNIT ALPHA"/>
    <property type="match status" value="1"/>
</dbReference>
<evidence type="ECO:0000256" key="8">
    <source>
        <dbReference type="ARBA" id="ARBA00023170"/>
    </source>
</evidence>
<name>A0ABV8UMW0_9PROT</name>
<dbReference type="InterPro" id="IPR036225">
    <property type="entry name" value="SRP/SRP_N"/>
</dbReference>
<dbReference type="SUPFAM" id="SSF52540">
    <property type="entry name" value="P-loop containing nucleoside triphosphate hydrolases"/>
    <property type="match status" value="1"/>
</dbReference>
<evidence type="ECO:0000256" key="10">
    <source>
        <dbReference type="HAMAP-Rule" id="MF_00920"/>
    </source>
</evidence>
<keyword evidence="4 10" id="KW-0547">Nucleotide-binding</keyword>
<dbReference type="InterPro" id="IPR027417">
    <property type="entry name" value="P-loop_NTPase"/>
</dbReference>
<evidence type="ECO:0000256" key="1">
    <source>
        <dbReference type="ARBA" id="ARBA00004515"/>
    </source>
</evidence>
<evidence type="ECO:0000256" key="3">
    <source>
        <dbReference type="ARBA" id="ARBA00022490"/>
    </source>
</evidence>
<feature type="domain" description="Signal recognition particle SRP54 helical bundle" evidence="13">
    <location>
        <begin position="11"/>
        <end position="90"/>
    </location>
</feature>
<feature type="domain" description="SRP54-type proteins GTP-binding" evidence="12">
    <location>
        <begin position="105"/>
        <end position="306"/>
    </location>
</feature>
<dbReference type="SMART" id="SM00963">
    <property type="entry name" value="SRP54_N"/>
    <property type="match status" value="1"/>
</dbReference>
<dbReference type="SUPFAM" id="SSF47364">
    <property type="entry name" value="Domain of the SRP/SRP receptor G-proteins"/>
    <property type="match status" value="1"/>
</dbReference>